<sequence>MISWQKTLAGMDMRKNYLEYSDQAIRNFMADLFETFDSQLKESQEPRVELEFFGGTVEIRLLSFEGVYKPQLVGIPEQETT</sequence>
<protein>
    <submittedName>
        <fullName evidence="1">Uncharacterized protein</fullName>
    </submittedName>
</protein>
<dbReference type="EMBL" id="JAWRCO010000002">
    <property type="protein sequence ID" value="MDW6004682.1"/>
    <property type="molecule type" value="Genomic_DNA"/>
</dbReference>
<keyword evidence="2" id="KW-1185">Reference proteome</keyword>
<proteinExistence type="predicted"/>
<accession>A0ABU4IAR1</accession>
<comment type="caution">
    <text evidence="1">The sequence shown here is derived from an EMBL/GenBank/DDBJ whole genome shotgun (WGS) entry which is preliminary data.</text>
</comment>
<evidence type="ECO:0000313" key="1">
    <source>
        <dbReference type="EMBL" id="MDW6004682.1"/>
    </source>
</evidence>
<organism evidence="1 2">
    <name type="scientific">Vibrio mangrovi</name>
    <dbReference type="NCBI Taxonomy" id="474394"/>
    <lineage>
        <taxon>Bacteria</taxon>
        <taxon>Pseudomonadati</taxon>
        <taxon>Pseudomonadota</taxon>
        <taxon>Gammaproteobacteria</taxon>
        <taxon>Vibrionales</taxon>
        <taxon>Vibrionaceae</taxon>
        <taxon>Vibrio</taxon>
    </lineage>
</organism>
<reference evidence="1 2" key="1">
    <citation type="submission" date="2023-11" db="EMBL/GenBank/DDBJ databases">
        <title>Plant-associative lifestyle of Vibrio porteresiae and its evolutionary dynamics.</title>
        <authorList>
            <person name="Rameshkumar N."/>
            <person name="Kirti K."/>
        </authorList>
    </citation>
    <scope>NUCLEOTIDE SEQUENCE [LARGE SCALE GENOMIC DNA]</scope>
    <source>
        <strain evidence="1 2">MSSRF38</strain>
    </source>
</reference>
<dbReference type="RefSeq" id="WP_143693198.1">
    <property type="nucleotide sequence ID" value="NZ_AP024884.1"/>
</dbReference>
<dbReference type="Proteomes" id="UP001283366">
    <property type="component" value="Unassembled WGS sequence"/>
</dbReference>
<evidence type="ECO:0000313" key="2">
    <source>
        <dbReference type="Proteomes" id="UP001283366"/>
    </source>
</evidence>
<name>A0ABU4IAR1_9VIBR</name>
<gene>
    <name evidence="1" type="ORF">SBX37_17640</name>
</gene>